<dbReference type="KEGG" id="apol:K9D25_15860"/>
<organism evidence="1 2">
    <name type="scientific">Ancylobacter polymorphus</name>
    <dbReference type="NCBI Taxonomy" id="223390"/>
    <lineage>
        <taxon>Bacteria</taxon>
        <taxon>Pseudomonadati</taxon>
        <taxon>Pseudomonadota</taxon>
        <taxon>Alphaproteobacteria</taxon>
        <taxon>Hyphomicrobiales</taxon>
        <taxon>Xanthobacteraceae</taxon>
        <taxon>Ancylobacter</taxon>
    </lineage>
</organism>
<dbReference type="Proteomes" id="UP000831684">
    <property type="component" value="Chromosome"/>
</dbReference>
<dbReference type="EMBL" id="CP083239">
    <property type="protein sequence ID" value="UOK70195.1"/>
    <property type="molecule type" value="Genomic_DNA"/>
</dbReference>
<proteinExistence type="predicted"/>
<accession>A0A9E6ZZI6</accession>
<reference evidence="1" key="1">
    <citation type="submission" date="2021-09" db="EMBL/GenBank/DDBJ databases">
        <title>Network and meta-omics reveal the key degrader and cooperation patterns in an efficient 1,4-dioxane-degrading microbial community.</title>
        <authorList>
            <person name="Dai C."/>
        </authorList>
    </citation>
    <scope>NUCLEOTIDE SEQUENCE</scope>
    <source>
        <strain evidence="1">ZM13</strain>
    </source>
</reference>
<dbReference type="AlphaFoldDB" id="A0A9E6ZZI6"/>
<sequence length="218" mass="23195">MALTFPRPLPECGLRSGTLTLAENVAMSPSGKGAFANLTQVNDPVWLFAGETYTLRPALRAEWGAWKISLQGGLRSFLAFDTRRRAPLAYAGARSPVDIKAGWDGTANVVTLGAGGVLTLSGLPAQYRFTPGDRIGIEQGAPLRRGYYEVIDAAGADGAGNATVTVAPFLHTALFTPDAVVRLWRPVCELVLDWTSGGDENGALPSLGTFTFSAWQRI</sequence>
<protein>
    <submittedName>
        <fullName evidence="1">Uncharacterized protein</fullName>
    </submittedName>
</protein>
<evidence type="ECO:0000313" key="1">
    <source>
        <dbReference type="EMBL" id="UOK70195.1"/>
    </source>
</evidence>
<gene>
    <name evidence="1" type="ORF">K9D25_15860</name>
</gene>
<name>A0A9E6ZZI6_9HYPH</name>
<evidence type="ECO:0000313" key="2">
    <source>
        <dbReference type="Proteomes" id="UP000831684"/>
    </source>
</evidence>
<dbReference type="RefSeq" id="WP_244376599.1">
    <property type="nucleotide sequence ID" value="NZ_CP083239.1"/>
</dbReference>